<evidence type="ECO:0000313" key="2">
    <source>
        <dbReference type="Proteomes" id="UP000263012"/>
    </source>
</evidence>
<dbReference type="GeneID" id="37878149"/>
<dbReference type="Proteomes" id="UP000263012">
    <property type="component" value="Chromosome"/>
</dbReference>
<proteinExistence type="predicted"/>
<gene>
    <name evidence="1" type="ORF">AArcSl_1794</name>
</gene>
<organism evidence="1 2">
    <name type="scientific">Halalkaliarchaeum desulfuricum</name>
    <dbReference type="NCBI Taxonomy" id="2055893"/>
    <lineage>
        <taxon>Archaea</taxon>
        <taxon>Methanobacteriati</taxon>
        <taxon>Methanobacteriota</taxon>
        <taxon>Stenosarchaea group</taxon>
        <taxon>Halobacteria</taxon>
        <taxon>Halobacteriales</taxon>
        <taxon>Haloferacaceae</taxon>
        <taxon>Halalkaliarchaeum</taxon>
    </lineage>
</organism>
<sequence>MIDRSSCRKLGSVWAIGQGIVAAIAPGQSAKLVRRAIGESFDNAAELEPKPGYLRQLRALGTGLFVAGVVGLLLEMRADDGSHAVDGNHTDDGSRDR</sequence>
<dbReference type="AlphaFoldDB" id="A0A343TJZ9"/>
<name>A0A343TJZ9_9EURY</name>
<dbReference type="RefSeq" id="WP_119817979.1">
    <property type="nucleotide sequence ID" value="NZ_CP025066.1"/>
</dbReference>
<reference evidence="2" key="1">
    <citation type="submission" date="2017-11" db="EMBL/GenBank/DDBJ databases">
        <title>Phenotypic and genomic properties of facultatively anaerobic sulfur-reducing natronoarchaea from hypersaline soda lakes.</title>
        <authorList>
            <person name="Sorokin D.Y."/>
            <person name="Kublanov I.V."/>
            <person name="Roman P."/>
            <person name="Sinninghe Damste J.S."/>
            <person name="Golyshin P.N."/>
            <person name="Rojo D."/>
            <person name="Ciordia S."/>
            <person name="Mena M.D.C."/>
            <person name="Ferrer M."/>
            <person name="Messina E."/>
            <person name="Smedile F."/>
            <person name="La Spada G."/>
            <person name="La Cono V."/>
            <person name="Yakimov M.M."/>
        </authorList>
    </citation>
    <scope>NUCLEOTIDE SEQUENCE [LARGE SCALE GENOMIC DNA]</scope>
    <source>
        <strain evidence="2">AArc-Sl</strain>
    </source>
</reference>
<accession>A0A343TJZ9</accession>
<keyword evidence="2" id="KW-1185">Reference proteome</keyword>
<evidence type="ECO:0000313" key="1">
    <source>
        <dbReference type="EMBL" id="AUX09421.1"/>
    </source>
</evidence>
<dbReference type="KEGG" id="hdf:AArcSl_1794"/>
<dbReference type="EMBL" id="CP025066">
    <property type="protein sequence ID" value="AUX09421.1"/>
    <property type="molecule type" value="Genomic_DNA"/>
</dbReference>
<protein>
    <submittedName>
        <fullName evidence="1">Uncharacterized protein</fullName>
    </submittedName>
</protein>
<dbReference type="OrthoDB" id="163843at2157"/>